<name>X1U6F8_9ZZZZ</name>
<accession>X1U6F8</accession>
<gene>
    <name evidence="1" type="ORF">S12H4_27671</name>
</gene>
<protein>
    <submittedName>
        <fullName evidence="1">Uncharacterized protein</fullName>
    </submittedName>
</protein>
<dbReference type="AlphaFoldDB" id="X1U6F8"/>
<evidence type="ECO:0000313" key="1">
    <source>
        <dbReference type="EMBL" id="GAI99211.1"/>
    </source>
</evidence>
<proteinExistence type="predicted"/>
<dbReference type="EMBL" id="BARW01015811">
    <property type="protein sequence ID" value="GAI99211.1"/>
    <property type="molecule type" value="Genomic_DNA"/>
</dbReference>
<comment type="caution">
    <text evidence="1">The sequence shown here is derived from an EMBL/GenBank/DDBJ whole genome shotgun (WGS) entry which is preliminary data.</text>
</comment>
<reference evidence="1" key="1">
    <citation type="journal article" date="2014" name="Front. Microbiol.">
        <title>High frequency of phylogenetically diverse reductive dehalogenase-homologous genes in deep subseafloor sedimentary metagenomes.</title>
        <authorList>
            <person name="Kawai M."/>
            <person name="Futagami T."/>
            <person name="Toyoda A."/>
            <person name="Takaki Y."/>
            <person name="Nishi S."/>
            <person name="Hori S."/>
            <person name="Arai W."/>
            <person name="Tsubouchi T."/>
            <person name="Morono Y."/>
            <person name="Uchiyama I."/>
            <person name="Ito T."/>
            <person name="Fujiyama A."/>
            <person name="Inagaki F."/>
            <person name="Takami H."/>
        </authorList>
    </citation>
    <scope>NUCLEOTIDE SEQUENCE</scope>
    <source>
        <strain evidence="1">Expedition CK06-06</strain>
    </source>
</reference>
<sequence length="94" mass="10676">MEQIEEQGAIVFRLTREEVLELCKPGAGQDTCIWLLVGPKGFDCHYFARPTALCRRWIDGQTVAKRNGCELVKSKRLPMKQVEADTLADLINQQ</sequence>
<organism evidence="1">
    <name type="scientific">marine sediment metagenome</name>
    <dbReference type="NCBI Taxonomy" id="412755"/>
    <lineage>
        <taxon>unclassified sequences</taxon>
        <taxon>metagenomes</taxon>
        <taxon>ecological metagenomes</taxon>
    </lineage>
</organism>